<reference evidence="1" key="1">
    <citation type="journal article" date="2022" name="Int. J. Mol. Sci.">
        <title>Draft Genome of Tanacetum Coccineum: Genomic Comparison of Closely Related Tanacetum-Family Plants.</title>
        <authorList>
            <person name="Yamashiro T."/>
            <person name="Shiraishi A."/>
            <person name="Nakayama K."/>
            <person name="Satake H."/>
        </authorList>
    </citation>
    <scope>NUCLEOTIDE SEQUENCE</scope>
</reference>
<dbReference type="EMBL" id="BQNB010018708">
    <property type="protein sequence ID" value="GJT77409.1"/>
    <property type="molecule type" value="Genomic_DNA"/>
</dbReference>
<sequence length="168" mass="19054">MYLSSCSHNLLLAVLRYFTNSKAFRVFNGRTRIVEENLHVKFSEEIPNIAGNGSNWLFDIDALTKSMNYEPVVAWNQSNGIVGTKACENAVQRILLMLDFKTIREDERRVEHLENEDSEFQINSSTVNTAGIKDNDVGENIVYGCVDDPNMPNLEEIVYSNNDEDVDA</sequence>
<protein>
    <submittedName>
        <fullName evidence="1">Uncharacterized protein</fullName>
    </submittedName>
</protein>
<gene>
    <name evidence="1" type="ORF">Tco_1044134</name>
</gene>
<organism evidence="1 2">
    <name type="scientific">Tanacetum coccineum</name>
    <dbReference type="NCBI Taxonomy" id="301880"/>
    <lineage>
        <taxon>Eukaryota</taxon>
        <taxon>Viridiplantae</taxon>
        <taxon>Streptophyta</taxon>
        <taxon>Embryophyta</taxon>
        <taxon>Tracheophyta</taxon>
        <taxon>Spermatophyta</taxon>
        <taxon>Magnoliopsida</taxon>
        <taxon>eudicotyledons</taxon>
        <taxon>Gunneridae</taxon>
        <taxon>Pentapetalae</taxon>
        <taxon>asterids</taxon>
        <taxon>campanulids</taxon>
        <taxon>Asterales</taxon>
        <taxon>Asteraceae</taxon>
        <taxon>Asteroideae</taxon>
        <taxon>Anthemideae</taxon>
        <taxon>Anthemidinae</taxon>
        <taxon>Tanacetum</taxon>
    </lineage>
</organism>
<accession>A0ABQ5GPL5</accession>
<reference evidence="1" key="2">
    <citation type="submission" date="2022-01" db="EMBL/GenBank/DDBJ databases">
        <authorList>
            <person name="Yamashiro T."/>
            <person name="Shiraishi A."/>
            <person name="Satake H."/>
            <person name="Nakayama K."/>
        </authorList>
    </citation>
    <scope>NUCLEOTIDE SEQUENCE</scope>
</reference>
<proteinExistence type="predicted"/>
<comment type="caution">
    <text evidence="1">The sequence shown here is derived from an EMBL/GenBank/DDBJ whole genome shotgun (WGS) entry which is preliminary data.</text>
</comment>
<dbReference type="Proteomes" id="UP001151760">
    <property type="component" value="Unassembled WGS sequence"/>
</dbReference>
<evidence type="ECO:0000313" key="2">
    <source>
        <dbReference type="Proteomes" id="UP001151760"/>
    </source>
</evidence>
<evidence type="ECO:0000313" key="1">
    <source>
        <dbReference type="EMBL" id="GJT77409.1"/>
    </source>
</evidence>
<name>A0ABQ5GPL5_9ASTR</name>
<keyword evidence="2" id="KW-1185">Reference proteome</keyword>